<evidence type="ECO:0000256" key="3">
    <source>
        <dbReference type="ARBA" id="ARBA00022833"/>
    </source>
</evidence>
<evidence type="ECO:0000259" key="5">
    <source>
        <dbReference type="PROSITE" id="PS50089"/>
    </source>
</evidence>
<keyword evidence="2 4" id="KW-0863">Zinc-finger</keyword>
<keyword evidence="7" id="KW-1185">Reference proteome</keyword>
<dbReference type="PROSITE" id="PS50089">
    <property type="entry name" value="ZF_RING_2"/>
    <property type="match status" value="1"/>
</dbReference>
<dbReference type="InterPro" id="IPR027370">
    <property type="entry name" value="Znf-RING_euk"/>
</dbReference>
<protein>
    <recommendedName>
        <fullName evidence="5">RING-type domain-containing protein</fullName>
    </recommendedName>
</protein>
<name>A0ABD0QGG6_CIRMR</name>
<feature type="domain" description="RING-type" evidence="5">
    <location>
        <begin position="33"/>
        <end position="94"/>
    </location>
</feature>
<reference evidence="6 7" key="1">
    <citation type="submission" date="2024-05" db="EMBL/GenBank/DDBJ databases">
        <title>Genome sequencing and assembly of Indian major carp, Cirrhinus mrigala (Hamilton, 1822).</title>
        <authorList>
            <person name="Mohindra V."/>
            <person name="Chowdhury L.M."/>
            <person name="Lal K."/>
            <person name="Jena J.K."/>
        </authorList>
    </citation>
    <scope>NUCLEOTIDE SEQUENCE [LARGE SCALE GENOMIC DNA]</scope>
    <source>
        <strain evidence="6">CM1030</strain>
        <tissue evidence="6">Blood</tissue>
    </source>
</reference>
<feature type="non-terminal residue" evidence="6">
    <location>
        <position position="157"/>
    </location>
</feature>
<dbReference type="SMART" id="SM00184">
    <property type="entry name" value="RING"/>
    <property type="match status" value="1"/>
</dbReference>
<comment type="caution">
    <text evidence="6">The sequence shown here is derived from an EMBL/GenBank/DDBJ whole genome shotgun (WGS) entry which is preliminary data.</text>
</comment>
<dbReference type="AlphaFoldDB" id="A0ABD0QGG6"/>
<evidence type="ECO:0000256" key="4">
    <source>
        <dbReference type="PROSITE-ProRule" id="PRU00175"/>
    </source>
</evidence>
<proteinExistence type="predicted"/>
<dbReference type="EMBL" id="JAMKFB020000009">
    <property type="protein sequence ID" value="KAL0184111.1"/>
    <property type="molecule type" value="Genomic_DNA"/>
</dbReference>
<evidence type="ECO:0000256" key="1">
    <source>
        <dbReference type="ARBA" id="ARBA00022723"/>
    </source>
</evidence>
<dbReference type="PROSITE" id="PS00518">
    <property type="entry name" value="ZF_RING_1"/>
    <property type="match status" value="1"/>
</dbReference>
<dbReference type="InterPro" id="IPR017907">
    <property type="entry name" value="Znf_RING_CS"/>
</dbReference>
<evidence type="ECO:0000313" key="7">
    <source>
        <dbReference type="Proteomes" id="UP001529510"/>
    </source>
</evidence>
<dbReference type="Proteomes" id="UP001529510">
    <property type="component" value="Unassembled WGS sequence"/>
</dbReference>
<dbReference type="InterPro" id="IPR013083">
    <property type="entry name" value="Znf_RING/FYVE/PHD"/>
</dbReference>
<accession>A0ABD0QGG6</accession>
<dbReference type="Gene3D" id="3.30.40.10">
    <property type="entry name" value="Zinc/RING finger domain, C3HC4 (zinc finger)"/>
    <property type="match status" value="1"/>
</dbReference>
<organism evidence="6 7">
    <name type="scientific">Cirrhinus mrigala</name>
    <name type="common">Mrigala</name>
    <dbReference type="NCBI Taxonomy" id="683832"/>
    <lineage>
        <taxon>Eukaryota</taxon>
        <taxon>Metazoa</taxon>
        <taxon>Chordata</taxon>
        <taxon>Craniata</taxon>
        <taxon>Vertebrata</taxon>
        <taxon>Euteleostomi</taxon>
        <taxon>Actinopterygii</taxon>
        <taxon>Neopterygii</taxon>
        <taxon>Teleostei</taxon>
        <taxon>Ostariophysi</taxon>
        <taxon>Cypriniformes</taxon>
        <taxon>Cyprinidae</taxon>
        <taxon>Labeoninae</taxon>
        <taxon>Labeonini</taxon>
        <taxon>Cirrhinus</taxon>
    </lineage>
</organism>
<evidence type="ECO:0000256" key="2">
    <source>
        <dbReference type="ARBA" id="ARBA00022771"/>
    </source>
</evidence>
<sequence length="157" mass="17344">MSLCKERLVHEEKREAVLSESNGDTAKKSKAVCGVCSRMYRDPKILPCLHTFCADCIRQLEPFSVRRVNGERRSPEDDTHGRNCGSTILCPECDSEVDLPPSGVDGLTTDHLALDEVFAETLLVDCRVLCDLCSDSDAGKRCEVCCVNLCDFCSQAH</sequence>
<evidence type="ECO:0000313" key="6">
    <source>
        <dbReference type="EMBL" id="KAL0184111.1"/>
    </source>
</evidence>
<dbReference type="InterPro" id="IPR001841">
    <property type="entry name" value="Znf_RING"/>
</dbReference>
<dbReference type="Pfam" id="PF13445">
    <property type="entry name" value="zf-RING_UBOX"/>
    <property type="match status" value="1"/>
</dbReference>
<keyword evidence="1" id="KW-0479">Metal-binding</keyword>
<gene>
    <name evidence="6" type="ORF">M9458_019807</name>
</gene>
<dbReference type="SUPFAM" id="SSF57850">
    <property type="entry name" value="RING/U-box"/>
    <property type="match status" value="1"/>
</dbReference>
<dbReference type="PANTHER" id="PTHR25462">
    <property type="entry name" value="BONUS, ISOFORM C-RELATED"/>
    <property type="match status" value="1"/>
</dbReference>
<dbReference type="GO" id="GO:0008270">
    <property type="term" value="F:zinc ion binding"/>
    <property type="evidence" value="ECO:0007669"/>
    <property type="project" value="UniProtKB-KW"/>
</dbReference>
<dbReference type="PANTHER" id="PTHR25462:SF291">
    <property type="entry name" value="E3 UBIQUITIN-PROTEIN LIGASE TRIM45"/>
    <property type="match status" value="1"/>
</dbReference>
<dbReference type="InterPro" id="IPR047153">
    <property type="entry name" value="TRIM45/56/19-like"/>
</dbReference>
<keyword evidence="3" id="KW-0862">Zinc</keyword>